<dbReference type="PANTHER" id="PTHR34069:SF2">
    <property type="entry name" value="BETA-KETOACYL-[ACYL-CARRIER-PROTEIN] SYNTHASE III"/>
    <property type="match status" value="1"/>
</dbReference>
<dbReference type="InterPro" id="IPR016039">
    <property type="entry name" value="Thiolase-like"/>
</dbReference>
<dbReference type="GO" id="GO:0044550">
    <property type="term" value="P:secondary metabolite biosynthetic process"/>
    <property type="evidence" value="ECO:0007669"/>
    <property type="project" value="TreeGrafter"/>
</dbReference>
<name>A0A1B2DRD2_9BACL</name>
<organism evidence="5">
    <name type="scientific">Paenibacillus sp. BIHB 4019</name>
    <dbReference type="NCBI Taxonomy" id="1870819"/>
    <lineage>
        <taxon>Bacteria</taxon>
        <taxon>Bacillati</taxon>
        <taxon>Bacillota</taxon>
        <taxon>Bacilli</taxon>
        <taxon>Bacillales</taxon>
        <taxon>Paenibacillaceae</taxon>
        <taxon>Paenibacillus</taxon>
    </lineage>
</organism>
<dbReference type="GO" id="GO:0004315">
    <property type="term" value="F:3-oxoacyl-[acyl-carrier-protein] synthase activity"/>
    <property type="evidence" value="ECO:0007669"/>
    <property type="project" value="InterPro"/>
</dbReference>
<dbReference type="Pfam" id="PF08545">
    <property type="entry name" value="ACP_syn_III"/>
    <property type="match status" value="1"/>
</dbReference>
<dbReference type="PANTHER" id="PTHR34069">
    <property type="entry name" value="3-OXOACYL-[ACYL-CARRIER-PROTEIN] SYNTHASE 3"/>
    <property type="match status" value="1"/>
</dbReference>
<reference evidence="5" key="1">
    <citation type="submission" date="2016-08" db="EMBL/GenBank/DDBJ databases">
        <title>Complete Genome Seqeunce of Paenibacillus sp. BIHB 4019 from tea rhizoplane.</title>
        <authorList>
            <person name="Thakur R."/>
            <person name="Swarnkar M.K."/>
            <person name="Gulati A."/>
        </authorList>
    </citation>
    <scope>NUCLEOTIDE SEQUENCE [LARGE SCALE GENOMIC DNA]</scope>
    <source>
        <strain evidence="5">BIHB4019</strain>
    </source>
</reference>
<protein>
    <submittedName>
        <fullName evidence="5">3-oxoacyl-ACP synthase</fullName>
    </submittedName>
</protein>
<dbReference type="GO" id="GO:0006633">
    <property type="term" value="P:fatty acid biosynthetic process"/>
    <property type="evidence" value="ECO:0007669"/>
    <property type="project" value="InterPro"/>
</dbReference>
<sequence>MHARNKHKQQRNVRIWGTGSYLPSQMVTAEQLDEKLNKPQGWVYKKSGVKIRHYAAGEAASVMGAKAAFAALEDAGLELDDMDCIICANAIPEQLIPCTAALIQDEMWAGESGIPCFDINTTCLSFLAALDMVSYMIEAGRYDTVLLVSPEIASSGLNDRHPESATLFGDGAAAVVIGRSGEGESSSIIASRMETYGSGRELSEIRGGGSGLPSTQYGAANAEQYLFAMQGEALFRKTSKLLPDFIERLFKEAGIDMSELKLVVPHQGSALAMRLLQKKLGIAPEQFMNIIENHGNMIAASLPMGIHLAIQQGRLQRGDRFALIGISAGISLGGMIIEY</sequence>
<dbReference type="InterPro" id="IPR013751">
    <property type="entry name" value="ACP_syn_III_N"/>
</dbReference>
<keyword evidence="1" id="KW-0808">Transferase</keyword>
<dbReference type="CDD" id="cd00830">
    <property type="entry name" value="KAS_III"/>
    <property type="match status" value="1"/>
</dbReference>
<evidence type="ECO:0000256" key="1">
    <source>
        <dbReference type="ARBA" id="ARBA00022679"/>
    </source>
</evidence>
<accession>A0A1B2DRD2</accession>
<dbReference type="NCBIfam" id="NF005541">
    <property type="entry name" value="PRK07204.1"/>
    <property type="match status" value="1"/>
</dbReference>
<evidence type="ECO:0000259" key="3">
    <source>
        <dbReference type="Pfam" id="PF08541"/>
    </source>
</evidence>
<dbReference type="Gene3D" id="3.40.47.10">
    <property type="match status" value="1"/>
</dbReference>
<evidence type="ECO:0000313" key="5">
    <source>
        <dbReference type="EMBL" id="ANY70269.1"/>
    </source>
</evidence>
<evidence type="ECO:0000256" key="2">
    <source>
        <dbReference type="ARBA" id="ARBA00023315"/>
    </source>
</evidence>
<dbReference type="RefSeq" id="WP_099521204.1">
    <property type="nucleotide sequence ID" value="NZ_CP016808.1"/>
</dbReference>
<gene>
    <name evidence="5" type="ORF">BBD42_30055</name>
</gene>
<dbReference type="InterPro" id="IPR013747">
    <property type="entry name" value="ACP_syn_III_C"/>
</dbReference>
<dbReference type="AlphaFoldDB" id="A0A1B2DRD2"/>
<proteinExistence type="predicted"/>
<dbReference type="EMBL" id="CP016808">
    <property type="protein sequence ID" value="ANY70269.1"/>
    <property type="molecule type" value="Genomic_DNA"/>
</dbReference>
<dbReference type="SUPFAM" id="SSF53901">
    <property type="entry name" value="Thiolase-like"/>
    <property type="match status" value="1"/>
</dbReference>
<dbReference type="Pfam" id="PF08541">
    <property type="entry name" value="ACP_syn_III_C"/>
    <property type="match status" value="1"/>
</dbReference>
<keyword evidence="2" id="KW-0012">Acyltransferase</keyword>
<feature type="domain" description="Beta-ketoacyl-[acyl-carrier-protein] synthase III C-terminal" evidence="3">
    <location>
        <begin position="251"/>
        <end position="339"/>
    </location>
</feature>
<feature type="domain" description="Beta-ketoacyl-[acyl-carrier-protein] synthase III N-terminal" evidence="4">
    <location>
        <begin position="117"/>
        <end position="197"/>
    </location>
</feature>
<evidence type="ECO:0000259" key="4">
    <source>
        <dbReference type="Pfam" id="PF08545"/>
    </source>
</evidence>